<protein>
    <recommendedName>
        <fullName evidence="4">Lipoprotein</fullName>
    </recommendedName>
</protein>
<evidence type="ECO:0008006" key="4">
    <source>
        <dbReference type="Google" id="ProtNLM"/>
    </source>
</evidence>
<dbReference type="PROSITE" id="PS51257">
    <property type="entry name" value="PROKAR_LIPOPROTEIN"/>
    <property type="match status" value="1"/>
</dbReference>
<evidence type="ECO:0000313" key="3">
    <source>
        <dbReference type="Proteomes" id="UP000235828"/>
    </source>
</evidence>
<dbReference type="KEGG" id="vta:A1979"/>
<gene>
    <name evidence="2" type="ORF">VTAP4600_A1979</name>
</gene>
<feature type="chain" id="PRO_5014867107" description="Lipoprotein" evidence="1">
    <location>
        <begin position="20"/>
        <end position="211"/>
    </location>
</feature>
<dbReference type="AlphaFoldDB" id="A0A2N8ZDJ1"/>
<sequence>MTMLKRNLTLIAVACGLLAGCEFNRTQMIKMEDRLSTPYQEPQIIVDIQTRHMELEMTQSMKRKMGDFLAHLNTPALIRATIHYPNVWSKKQVSMLTSHTQSNVADASLFTFQPADIQQVTVVGDYAVARVIGCENAAAFPETFDGKTGYSPNHACASIQNQVAMVADPRDFLQGKIYQNNSSVQGVSAVEAFNQGAVMPLQTQPISVGGE</sequence>
<feature type="signal peptide" evidence="1">
    <location>
        <begin position="1"/>
        <end position="19"/>
    </location>
</feature>
<dbReference type="Proteomes" id="UP000235828">
    <property type="component" value="Chromosome A"/>
</dbReference>
<dbReference type="EMBL" id="LT960611">
    <property type="protein sequence ID" value="SON49958.1"/>
    <property type="molecule type" value="Genomic_DNA"/>
</dbReference>
<dbReference type="Pfam" id="PF09476">
    <property type="entry name" value="Pilus_CpaD"/>
    <property type="match status" value="1"/>
</dbReference>
<keyword evidence="3" id="KW-1185">Reference proteome</keyword>
<organism evidence="2 3">
    <name type="scientific">Vibrio tapetis subsp. tapetis</name>
    <dbReference type="NCBI Taxonomy" id="1671868"/>
    <lineage>
        <taxon>Bacteria</taxon>
        <taxon>Pseudomonadati</taxon>
        <taxon>Pseudomonadota</taxon>
        <taxon>Gammaproteobacteria</taxon>
        <taxon>Vibrionales</taxon>
        <taxon>Vibrionaceae</taxon>
        <taxon>Vibrio</taxon>
    </lineage>
</organism>
<accession>A0A2N8ZDJ1</accession>
<evidence type="ECO:0000313" key="2">
    <source>
        <dbReference type="EMBL" id="SON49958.1"/>
    </source>
</evidence>
<dbReference type="InterPro" id="IPR019027">
    <property type="entry name" value="Pilus_biogenesis_CpaD-related"/>
</dbReference>
<keyword evidence="1" id="KW-0732">Signal</keyword>
<reference evidence="2 3" key="1">
    <citation type="submission" date="2017-10" db="EMBL/GenBank/DDBJ databases">
        <authorList>
            <person name="Banno H."/>
            <person name="Chua N.-H."/>
        </authorList>
    </citation>
    <scope>NUCLEOTIDE SEQUENCE [LARGE SCALE GENOMIC DNA]</scope>
    <source>
        <strain evidence="2">Vibrio tapetis CECT4600</strain>
    </source>
</reference>
<evidence type="ECO:0000256" key="1">
    <source>
        <dbReference type="SAM" id="SignalP"/>
    </source>
</evidence>
<name>A0A2N8ZDJ1_9VIBR</name>
<proteinExistence type="predicted"/>
<dbReference type="OrthoDB" id="5875584at2"/>